<accession>A0A0C2X544</accession>
<evidence type="ECO:0000256" key="1">
    <source>
        <dbReference type="ARBA" id="ARBA00004123"/>
    </source>
</evidence>
<feature type="binding site" evidence="8">
    <location>
        <position position="17"/>
    </location>
    <ligand>
        <name>ATP</name>
        <dbReference type="ChEBI" id="CHEBI:30616"/>
    </ligand>
</feature>
<keyword evidence="7 8" id="KW-0539">Nucleus</keyword>
<dbReference type="Gene3D" id="3.40.50.300">
    <property type="entry name" value="P-loop containing nucleotide triphosphate hydrolases"/>
    <property type="match status" value="1"/>
</dbReference>
<dbReference type="GO" id="GO:0051731">
    <property type="term" value="F:polynucleotide 5'-hydroxyl-kinase activity"/>
    <property type="evidence" value="ECO:0007669"/>
    <property type="project" value="InterPro"/>
</dbReference>
<organism evidence="13 14">
    <name type="scientific">Serendipita vermifera MAFF 305830</name>
    <dbReference type="NCBI Taxonomy" id="933852"/>
    <lineage>
        <taxon>Eukaryota</taxon>
        <taxon>Fungi</taxon>
        <taxon>Dikarya</taxon>
        <taxon>Basidiomycota</taxon>
        <taxon>Agaricomycotina</taxon>
        <taxon>Agaricomycetes</taxon>
        <taxon>Sebacinales</taxon>
        <taxon>Serendipitaceae</taxon>
        <taxon>Serendipita</taxon>
    </lineage>
</organism>
<evidence type="ECO:0000256" key="6">
    <source>
        <dbReference type="ARBA" id="ARBA00022840"/>
    </source>
</evidence>
<dbReference type="Gene3D" id="2.40.30.330">
    <property type="entry name" value="Pre-mRNA cleavage complex subunit Clp1, C-terminal domain"/>
    <property type="match status" value="1"/>
</dbReference>
<protein>
    <recommendedName>
        <fullName evidence="3">Polynucleotide 5'-hydroxyl-kinase GRC3</fullName>
    </recommendedName>
    <alternativeName>
        <fullName evidence="2">Polynucleotide 5'-hydroxyl-kinase grc3</fullName>
    </alternativeName>
</protein>
<keyword evidence="6 8" id="KW-0067">ATP-binding</keyword>
<reference evidence="13 14" key="1">
    <citation type="submission" date="2014-04" db="EMBL/GenBank/DDBJ databases">
        <authorList>
            <consortium name="DOE Joint Genome Institute"/>
            <person name="Kuo A."/>
            <person name="Zuccaro A."/>
            <person name="Kohler A."/>
            <person name="Nagy L.G."/>
            <person name="Floudas D."/>
            <person name="Copeland A."/>
            <person name="Barry K.W."/>
            <person name="Cichocki N."/>
            <person name="Veneault-Fourrey C."/>
            <person name="LaButti K."/>
            <person name="Lindquist E.A."/>
            <person name="Lipzen A."/>
            <person name="Lundell T."/>
            <person name="Morin E."/>
            <person name="Murat C."/>
            <person name="Sun H."/>
            <person name="Tunlid A."/>
            <person name="Henrissat B."/>
            <person name="Grigoriev I.V."/>
            <person name="Hibbett D.S."/>
            <person name="Martin F."/>
            <person name="Nordberg H.P."/>
            <person name="Cantor M.N."/>
            <person name="Hua S.X."/>
        </authorList>
    </citation>
    <scope>NUCLEOTIDE SEQUENCE [LARGE SCALE GENOMIC DNA]</scope>
    <source>
        <strain evidence="13 14">MAFF 305830</strain>
    </source>
</reference>
<comment type="similarity">
    <text evidence="8">Belongs to the Clp1 family. Clp1 subfamily.</text>
</comment>
<evidence type="ECO:0000256" key="4">
    <source>
        <dbReference type="ARBA" id="ARBA00022664"/>
    </source>
</evidence>
<dbReference type="GO" id="GO:0005849">
    <property type="term" value="C:mRNA cleavage factor complex"/>
    <property type="evidence" value="ECO:0007669"/>
    <property type="project" value="UniProtKB-UniRule"/>
</dbReference>
<feature type="domain" description="Clp1 P-loop" evidence="12">
    <location>
        <begin position="151"/>
        <end position="365"/>
    </location>
</feature>
<dbReference type="InterPro" id="IPR032324">
    <property type="entry name" value="Clp1_N"/>
</dbReference>
<evidence type="ECO:0000259" key="10">
    <source>
        <dbReference type="Pfam" id="PF06807"/>
    </source>
</evidence>
<feature type="domain" description="Clp1 N-terminal" evidence="11">
    <location>
        <begin position="12"/>
        <end position="121"/>
    </location>
</feature>
<evidence type="ECO:0000256" key="2">
    <source>
        <dbReference type="ARBA" id="ARBA00018706"/>
    </source>
</evidence>
<evidence type="ECO:0000259" key="12">
    <source>
        <dbReference type="Pfam" id="PF16575"/>
    </source>
</evidence>
<evidence type="ECO:0000256" key="9">
    <source>
        <dbReference type="SAM" id="MobiDB-lite"/>
    </source>
</evidence>
<dbReference type="InterPro" id="IPR045116">
    <property type="entry name" value="Clp1/Grc3"/>
</dbReference>
<evidence type="ECO:0000256" key="3">
    <source>
        <dbReference type="ARBA" id="ARBA00019824"/>
    </source>
</evidence>
<dbReference type="OrthoDB" id="258143at2759"/>
<comment type="subcellular location">
    <subcellularLocation>
        <location evidence="1 8">Nucleus</location>
    </subcellularLocation>
</comment>
<dbReference type="PANTHER" id="PTHR12755:SF6">
    <property type="entry name" value="POLYRIBONUCLEOTIDE 5'-HYDROXYL-KINASE CLP1"/>
    <property type="match status" value="1"/>
</dbReference>
<evidence type="ECO:0000256" key="5">
    <source>
        <dbReference type="ARBA" id="ARBA00022741"/>
    </source>
</evidence>
<dbReference type="InterPro" id="IPR038239">
    <property type="entry name" value="Clp1_N_sf"/>
</dbReference>
<dbReference type="HOGENOM" id="CLU_018195_3_1_1"/>
<keyword evidence="4 8" id="KW-0507">mRNA processing</keyword>
<feature type="binding site" evidence="8">
    <location>
        <begin position="154"/>
        <end position="159"/>
    </location>
    <ligand>
        <name>ATP</name>
        <dbReference type="ChEBI" id="CHEBI:30616"/>
    </ligand>
</feature>
<dbReference type="AlphaFoldDB" id="A0A0C2X544"/>
<sequence>MSNEGGLREWKIGPQSEYRFEVDSKRPIAIKVIQGNAEVFGSEMAPGRMYLFSSECKAAIFSWEGCTIQRLDRPHGLPQPNNTSDVPPHVTGKPSTEYLSDETTMTAYANLHLVFEQMRVRSRRAERGATPDLTENTDTMGYEPPRVLVIGPEHSGKTTACKILANYAVRGMAACAPVYINLDPSDGGFTIPGTLTACPIDSPIPTSSPANPLGISATSAPTALSSSKLIPLVHWYGHPDVQKNPRLVEHLIRVLNNNVQERLEDDVLSRTSGLFIDTSANLSSIPLDDKYTLVKTTVLAFRVNMIVVIGNEKLTVEMQKLFSEQSYPDHPVTVLKIPRSPGVADLDAAYKERIQNYQLRNYFYGAPLQLPEELAGQSAGSLKLGGEASMDLTLSPHSTVLSFDDIHIYRIGQESFAPTSALPIGASRILGEMQPVKIDPSQPGARIVGSLLAVSSLVGVPESEEDIVDADVIGFIVITSMDMEAKKMTVLAPVATGLSGRIVLTGSFEWQDV</sequence>
<reference evidence="14" key="2">
    <citation type="submission" date="2015-01" db="EMBL/GenBank/DDBJ databases">
        <title>Evolutionary Origins and Diversification of the Mycorrhizal Mutualists.</title>
        <authorList>
            <consortium name="DOE Joint Genome Institute"/>
            <consortium name="Mycorrhizal Genomics Consortium"/>
            <person name="Kohler A."/>
            <person name="Kuo A."/>
            <person name="Nagy L.G."/>
            <person name="Floudas D."/>
            <person name="Copeland A."/>
            <person name="Barry K.W."/>
            <person name="Cichocki N."/>
            <person name="Veneault-Fourrey C."/>
            <person name="LaButti K."/>
            <person name="Lindquist E.A."/>
            <person name="Lipzen A."/>
            <person name="Lundell T."/>
            <person name="Morin E."/>
            <person name="Murat C."/>
            <person name="Riley R."/>
            <person name="Ohm R."/>
            <person name="Sun H."/>
            <person name="Tunlid A."/>
            <person name="Henrissat B."/>
            <person name="Grigoriev I.V."/>
            <person name="Hibbett D.S."/>
            <person name="Martin F."/>
        </authorList>
    </citation>
    <scope>NUCLEOTIDE SEQUENCE [LARGE SCALE GENOMIC DNA]</scope>
    <source>
        <strain evidence="14">MAFF 305830</strain>
    </source>
</reference>
<proteinExistence type="inferred from homology"/>
<evidence type="ECO:0000313" key="13">
    <source>
        <dbReference type="EMBL" id="KIM33233.1"/>
    </source>
</evidence>
<dbReference type="InterPro" id="IPR038238">
    <property type="entry name" value="Clp1_C_sf"/>
</dbReference>
<comment type="subunit">
    <text evidence="8">Component of a pre-mRNA cleavage factor complex. Interacts directly with PCF11.</text>
</comment>
<dbReference type="HAMAP" id="MF_03035">
    <property type="entry name" value="Clp1"/>
    <property type="match status" value="1"/>
</dbReference>
<dbReference type="InterPro" id="IPR032319">
    <property type="entry name" value="CLP1_P"/>
</dbReference>
<dbReference type="Proteomes" id="UP000054097">
    <property type="component" value="Unassembled WGS sequence"/>
</dbReference>
<evidence type="ECO:0000256" key="7">
    <source>
        <dbReference type="ARBA" id="ARBA00023242"/>
    </source>
</evidence>
<dbReference type="InterPro" id="IPR028606">
    <property type="entry name" value="Clp1"/>
</dbReference>
<keyword evidence="14" id="KW-1185">Reference proteome</keyword>
<feature type="domain" description="Clp1 C-terminal" evidence="10">
    <location>
        <begin position="394"/>
        <end position="512"/>
    </location>
</feature>
<dbReference type="InterPro" id="IPR010655">
    <property type="entry name" value="Clp1_C"/>
</dbReference>
<name>A0A0C2X544_SERVB</name>
<dbReference type="EMBL" id="KN824278">
    <property type="protein sequence ID" value="KIM33233.1"/>
    <property type="molecule type" value="Genomic_DNA"/>
</dbReference>
<dbReference type="Gene3D" id="2.60.120.1030">
    <property type="entry name" value="Clp1, DNA binding domain"/>
    <property type="match status" value="1"/>
</dbReference>
<dbReference type="GO" id="GO:0006388">
    <property type="term" value="P:tRNA splicing, via endonucleolytic cleavage and ligation"/>
    <property type="evidence" value="ECO:0007669"/>
    <property type="project" value="TreeGrafter"/>
</dbReference>
<dbReference type="InterPro" id="IPR027417">
    <property type="entry name" value="P-loop_NTPase"/>
</dbReference>
<feature type="binding site" evidence="8">
    <location>
        <position position="57"/>
    </location>
    <ligand>
        <name>ATP</name>
        <dbReference type="ChEBI" id="CHEBI:30616"/>
    </ligand>
</feature>
<dbReference type="GO" id="GO:0005524">
    <property type="term" value="F:ATP binding"/>
    <property type="evidence" value="ECO:0007669"/>
    <property type="project" value="UniProtKB-UniRule"/>
</dbReference>
<evidence type="ECO:0000259" key="11">
    <source>
        <dbReference type="Pfam" id="PF16573"/>
    </source>
</evidence>
<evidence type="ECO:0000313" key="14">
    <source>
        <dbReference type="Proteomes" id="UP000054097"/>
    </source>
</evidence>
<dbReference type="PANTHER" id="PTHR12755">
    <property type="entry name" value="CLEAVAGE/POLYADENYLATION FACTOR IA SUBUNIT CLP1P"/>
    <property type="match status" value="1"/>
</dbReference>
<dbReference type="Pfam" id="PF06807">
    <property type="entry name" value="Clp1"/>
    <property type="match status" value="1"/>
</dbReference>
<feature type="region of interest" description="Disordered" evidence="9">
    <location>
        <begin position="72"/>
        <end position="94"/>
    </location>
</feature>
<dbReference type="Pfam" id="PF16573">
    <property type="entry name" value="CLP1_N"/>
    <property type="match status" value="1"/>
</dbReference>
<gene>
    <name evidence="8" type="primary">CLP1</name>
    <name evidence="13" type="ORF">M408DRAFT_326019</name>
</gene>
<evidence type="ECO:0000256" key="8">
    <source>
        <dbReference type="HAMAP-Rule" id="MF_03035"/>
    </source>
</evidence>
<dbReference type="GO" id="GO:0031124">
    <property type="term" value="P:mRNA 3'-end processing"/>
    <property type="evidence" value="ECO:0007669"/>
    <property type="project" value="UniProtKB-UniRule"/>
</dbReference>
<comment type="function">
    <text evidence="8">Required for endonucleolytic cleavage during polyadenylation-dependent pre-mRNA 3'-end formation.</text>
</comment>
<dbReference type="Pfam" id="PF16575">
    <property type="entry name" value="CLP1_P"/>
    <property type="match status" value="1"/>
</dbReference>
<keyword evidence="5 8" id="KW-0547">Nucleotide-binding</keyword>
<dbReference type="STRING" id="933852.A0A0C2X544"/>